<evidence type="ECO:0000313" key="3">
    <source>
        <dbReference type="Proteomes" id="UP001209229"/>
    </source>
</evidence>
<dbReference type="RefSeq" id="WP_301192659.1">
    <property type="nucleotide sequence ID" value="NZ_JAPDPJ010000082.1"/>
</dbReference>
<protein>
    <submittedName>
        <fullName evidence="2">Uncharacterized protein</fullName>
    </submittedName>
</protein>
<feature type="signal peptide" evidence="1">
    <location>
        <begin position="1"/>
        <end position="23"/>
    </location>
</feature>
<evidence type="ECO:0000256" key="1">
    <source>
        <dbReference type="SAM" id="SignalP"/>
    </source>
</evidence>
<reference evidence="2" key="1">
    <citation type="submission" date="2022-10" db="EMBL/GenBank/DDBJ databases">
        <authorList>
            <person name="Yu W.X."/>
        </authorList>
    </citation>
    <scope>NUCLEOTIDE SEQUENCE</scope>
    <source>
        <strain evidence="2">AAT</strain>
    </source>
</reference>
<comment type="caution">
    <text evidence="2">The sequence shown here is derived from an EMBL/GenBank/DDBJ whole genome shotgun (WGS) entry which is preliminary data.</text>
</comment>
<gene>
    <name evidence="2" type="ORF">OM075_21730</name>
</gene>
<feature type="chain" id="PRO_5042119310" evidence="1">
    <location>
        <begin position="24"/>
        <end position="316"/>
    </location>
</feature>
<accession>A0AAE3M8X4</accession>
<keyword evidence="3" id="KW-1185">Reference proteome</keyword>
<dbReference type="EMBL" id="JAPDPJ010000082">
    <property type="protein sequence ID" value="MCW3789102.1"/>
    <property type="molecule type" value="Genomic_DNA"/>
</dbReference>
<evidence type="ECO:0000313" key="2">
    <source>
        <dbReference type="EMBL" id="MCW3789102.1"/>
    </source>
</evidence>
<keyword evidence="1" id="KW-0732">Signal</keyword>
<name>A0AAE3M8X4_9BACT</name>
<proteinExistence type="predicted"/>
<dbReference type="AlphaFoldDB" id="A0AAE3M8X4"/>
<dbReference type="Proteomes" id="UP001209229">
    <property type="component" value="Unassembled WGS sequence"/>
</dbReference>
<organism evidence="2 3">
    <name type="scientific">Plebeiibacterium sediminum</name>
    <dbReference type="NCBI Taxonomy" id="2992112"/>
    <lineage>
        <taxon>Bacteria</taxon>
        <taxon>Pseudomonadati</taxon>
        <taxon>Bacteroidota</taxon>
        <taxon>Bacteroidia</taxon>
        <taxon>Marinilabiliales</taxon>
        <taxon>Marinilabiliaceae</taxon>
        <taxon>Plebeiibacterium</taxon>
    </lineage>
</organism>
<sequence>MKSIYIKAIAVALCLLSIEVSNAQFIVKTKKIQKASLKSEVIYIQTKQLSEKQINYLQRSNTLDSVKARYESENDFLVNLISKNWNLSNTHTELSEKEIALKIKNKEDVWYISLDKHTDRFFDRRVHKQVYYYNYSHYELSLYNNKKEIVSIPLVDEQLSELDLTFALNELQNIVEDGNSFKNNRLYAREANSNANSLKGKTLLISDKLTGYSQEYLQQFFVEQIAVVSDDEILKRVQEQNKEYAYLLITINDYLDKPSFNHLIIDCSSNQAILAYRNSSAVTKPCRHSCISHHHTDKAEYLFGYHLKKYQKLIDS</sequence>